<sequence>MIFGHKEKECNIALVASPKRSYPASVIKPEPMAPASSTMAAPPPMTNSSVEIMPFYMKSDFQSNHYPCKFKDKKGTEYNCAEQFLFLKKAIQAGDLARAKEIMQAKEAKQAKWIEEKVSWDKKKLGTWPKFAYNNLFKANTLKYEQNKDLPEAQFKTSPAILVEASPYDKNW</sequence>
<dbReference type="SUPFAM" id="SSF143990">
    <property type="entry name" value="YbiA-like"/>
    <property type="match status" value="1"/>
</dbReference>
<evidence type="ECO:0000259" key="1">
    <source>
        <dbReference type="Pfam" id="PF08719"/>
    </source>
</evidence>
<reference evidence="3" key="1">
    <citation type="submission" date="2022-11" db="UniProtKB">
        <authorList>
            <consortium name="WormBaseParasite"/>
        </authorList>
    </citation>
    <scope>IDENTIFICATION</scope>
</reference>
<dbReference type="InterPro" id="IPR037238">
    <property type="entry name" value="YbiA-like_sf"/>
</dbReference>
<protein>
    <submittedName>
        <fullName evidence="3">NADAR domain-containing protein</fullName>
    </submittedName>
</protein>
<dbReference type="Proteomes" id="UP000887565">
    <property type="component" value="Unplaced"/>
</dbReference>
<dbReference type="WBParaSite" id="nRc.2.0.1.t23472-RA">
    <property type="protein sequence ID" value="nRc.2.0.1.t23472-RA"/>
    <property type="gene ID" value="nRc.2.0.1.g23472"/>
</dbReference>
<evidence type="ECO:0000313" key="2">
    <source>
        <dbReference type="Proteomes" id="UP000887565"/>
    </source>
</evidence>
<keyword evidence="2" id="KW-1185">Reference proteome</keyword>
<feature type="domain" description="NADAR" evidence="1">
    <location>
        <begin position="59"/>
        <end position="172"/>
    </location>
</feature>
<name>A0A915JBE0_ROMCU</name>
<dbReference type="Gene3D" id="1.10.357.40">
    <property type="entry name" value="YbiA-like"/>
    <property type="match status" value="1"/>
</dbReference>
<dbReference type="CDD" id="cd15457">
    <property type="entry name" value="NADAR"/>
    <property type="match status" value="1"/>
</dbReference>
<proteinExistence type="predicted"/>
<accession>A0A915JBE0</accession>
<dbReference type="InterPro" id="IPR012816">
    <property type="entry name" value="NADAR"/>
</dbReference>
<dbReference type="AlphaFoldDB" id="A0A915JBE0"/>
<organism evidence="2 3">
    <name type="scientific">Romanomermis culicivorax</name>
    <name type="common">Nematode worm</name>
    <dbReference type="NCBI Taxonomy" id="13658"/>
    <lineage>
        <taxon>Eukaryota</taxon>
        <taxon>Metazoa</taxon>
        <taxon>Ecdysozoa</taxon>
        <taxon>Nematoda</taxon>
        <taxon>Enoplea</taxon>
        <taxon>Dorylaimia</taxon>
        <taxon>Mermithida</taxon>
        <taxon>Mermithoidea</taxon>
        <taxon>Mermithidae</taxon>
        <taxon>Romanomermis</taxon>
    </lineage>
</organism>
<dbReference type="Pfam" id="PF08719">
    <property type="entry name" value="NADAR"/>
    <property type="match status" value="1"/>
</dbReference>
<evidence type="ECO:0000313" key="3">
    <source>
        <dbReference type="WBParaSite" id="nRc.2.0.1.t23472-RA"/>
    </source>
</evidence>